<feature type="signal peptide" evidence="2">
    <location>
        <begin position="1"/>
        <end position="20"/>
    </location>
</feature>
<dbReference type="Gene3D" id="3.30.565.40">
    <property type="entry name" value="Fervidobacterium nodosum Rt17-B1 like"/>
    <property type="match status" value="1"/>
</dbReference>
<gene>
    <name evidence="5" type="ORF">OD750_014595</name>
</gene>
<feature type="region of interest" description="Disordered" evidence="1">
    <location>
        <begin position="20"/>
        <end position="40"/>
    </location>
</feature>
<dbReference type="InterPro" id="IPR025303">
    <property type="entry name" value="PdaC"/>
</dbReference>
<dbReference type="InterPro" id="IPR037126">
    <property type="entry name" value="PdaC/RsiV-like_sf"/>
</dbReference>
<evidence type="ECO:0000259" key="3">
    <source>
        <dbReference type="Pfam" id="PF11738"/>
    </source>
</evidence>
<name>A0A9X4BIM5_9GAMM</name>
<dbReference type="Gene3D" id="3.90.640.20">
    <property type="entry name" value="Heat-shock cognate protein, ATPase"/>
    <property type="match status" value="1"/>
</dbReference>
<dbReference type="PROSITE" id="PS51257">
    <property type="entry name" value="PROKAR_LIPOPROTEIN"/>
    <property type="match status" value="1"/>
</dbReference>
<keyword evidence="6" id="KW-1185">Reference proteome</keyword>
<evidence type="ECO:0000259" key="4">
    <source>
        <dbReference type="Pfam" id="PF13739"/>
    </source>
</evidence>
<accession>A0A9X4BIM5</accession>
<evidence type="ECO:0000256" key="1">
    <source>
        <dbReference type="SAM" id="MobiDB-lite"/>
    </source>
</evidence>
<organism evidence="5 6">
    <name type="scientific">Tahibacter soli</name>
    <dbReference type="NCBI Taxonomy" id="2983605"/>
    <lineage>
        <taxon>Bacteria</taxon>
        <taxon>Pseudomonadati</taxon>
        <taxon>Pseudomonadota</taxon>
        <taxon>Gammaproteobacteria</taxon>
        <taxon>Lysobacterales</taxon>
        <taxon>Rhodanobacteraceae</taxon>
        <taxon>Tahibacter</taxon>
    </lineage>
</organism>
<feature type="chain" id="PRO_5040972773" evidence="2">
    <location>
        <begin position="21"/>
        <end position="259"/>
    </location>
</feature>
<dbReference type="RefSeq" id="WP_263541416.1">
    <property type="nucleotide sequence ID" value="NZ_JAOVZO020000018.1"/>
</dbReference>
<feature type="domain" description="Deacetylase PdaC" evidence="4">
    <location>
        <begin position="46"/>
        <end position="131"/>
    </location>
</feature>
<evidence type="ECO:0000313" key="6">
    <source>
        <dbReference type="Proteomes" id="UP001139971"/>
    </source>
</evidence>
<dbReference type="InterPro" id="IPR021729">
    <property type="entry name" value="DUF3298"/>
</dbReference>
<reference evidence="5" key="1">
    <citation type="submission" date="2023-02" db="EMBL/GenBank/DDBJ databases">
        <title>Tahibacter soli sp. nov. isolated from soil.</title>
        <authorList>
            <person name="Baek J.H."/>
            <person name="Lee J.K."/>
            <person name="Choi D.G."/>
            <person name="Jeon C.O."/>
        </authorList>
    </citation>
    <scope>NUCLEOTIDE SEQUENCE</scope>
    <source>
        <strain evidence="5">BL</strain>
    </source>
</reference>
<dbReference type="EMBL" id="JAOVZO020000018">
    <property type="protein sequence ID" value="MDC8013768.1"/>
    <property type="molecule type" value="Genomic_DNA"/>
</dbReference>
<dbReference type="Pfam" id="PF13739">
    <property type="entry name" value="PdaC"/>
    <property type="match status" value="1"/>
</dbReference>
<evidence type="ECO:0000256" key="2">
    <source>
        <dbReference type="SAM" id="SignalP"/>
    </source>
</evidence>
<comment type="caution">
    <text evidence="5">The sequence shown here is derived from an EMBL/GenBank/DDBJ whole genome shotgun (WGS) entry which is preliminary data.</text>
</comment>
<keyword evidence="2" id="KW-0732">Signal</keyword>
<protein>
    <submittedName>
        <fullName evidence="5">DUF4163 domain-containing protein</fullName>
    </submittedName>
</protein>
<sequence length="259" mass="27783">MRTAALRLAAATLLLAGCGAQEPPAPPTTPTAATRAGDVSTVDQASTERYRYDVNYPALAARDATLAAALRAYGEQRKREFLAAAEGAPRSADTEFVPWELHLRFDVRADTGDFLAIVATGEAYSGGAHGNPVIASFVLHRASDRVVTMADLFADAEEGERALGDYARRELVARRAAARPLDNAELRWLRDGTAPRPENYAVFAIDGDGARPARGLVLIFPPYQVAPYADGAVEVAVPASVFRELLRPAFRGAFEKATQ</sequence>
<dbReference type="Proteomes" id="UP001139971">
    <property type="component" value="Unassembled WGS sequence"/>
</dbReference>
<dbReference type="Pfam" id="PF11738">
    <property type="entry name" value="DUF3298"/>
    <property type="match status" value="1"/>
</dbReference>
<evidence type="ECO:0000313" key="5">
    <source>
        <dbReference type="EMBL" id="MDC8013768.1"/>
    </source>
</evidence>
<dbReference type="AlphaFoldDB" id="A0A9X4BIM5"/>
<feature type="domain" description="DUF3298" evidence="3">
    <location>
        <begin position="150"/>
        <end position="239"/>
    </location>
</feature>
<proteinExistence type="predicted"/>